<proteinExistence type="predicted"/>
<dbReference type="SUPFAM" id="SSF55781">
    <property type="entry name" value="GAF domain-like"/>
    <property type="match status" value="1"/>
</dbReference>
<keyword evidence="3" id="KW-1185">Reference proteome</keyword>
<comment type="caution">
    <text evidence="2">The sequence shown here is derived from an EMBL/GenBank/DDBJ whole genome shotgun (WGS) entry which is preliminary data.</text>
</comment>
<protein>
    <submittedName>
        <fullName evidence="2">GAF domain-containing protein</fullName>
    </submittedName>
</protein>
<dbReference type="Pfam" id="PF01590">
    <property type="entry name" value="GAF"/>
    <property type="match status" value="1"/>
</dbReference>
<gene>
    <name evidence="2" type="ORF">OE749_04185</name>
</gene>
<evidence type="ECO:0000259" key="1">
    <source>
        <dbReference type="SMART" id="SM00065"/>
    </source>
</evidence>
<organism evidence="2 3">
    <name type="scientific">Fluctibacter corallii</name>
    <dbReference type="NCBI Taxonomy" id="2984329"/>
    <lineage>
        <taxon>Bacteria</taxon>
        <taxon>Pseudomonadati</taxon>
        <taxon>Pseudomonadota</taxon>
        <taxon>Gammaproteobacteria</taxon>
        <taxon>Alteromonadales</taxon>
        <taxon>Alteromonadaceae</taxon>
        <taxon>Fluctibacter</taxon>
    </lineage>
</organism>
<dbReference type="PANTHER" id="PTHR43102:SF2">
    <property type="entry name" value="GAF DOMAIN-CONTAINING PROTEIN"/>
    <property type="match status" value="1"/>
</dbReference>
<evidence type="ECO:0000313" key="2">
    <source>
        <dbReference type="EMBL" id="MCV2883888.1"/>
    </source>
</evidence>
<feature type="domain" description="GAF" evidence="1">
    <location>
        <begin position="26"/>
        <end position="162"/>
    </location>
</feature>
<dbReference type="EMBL" id="JAOWKX010000002">
    <property type="protein sequence ID" value="MCV2883888.1"/>
    <property type="molecule type" value="Genomic_DNA"/>
</dbReference>
<dbReference type="Gene3D" id="3.30.450.40">
    <property type="match status" value="1"/>
</dbReference>
<reference evidence="2 3" key="1">
    <citation type="submission" date="2022-10" db="EMBL/GenBank/DDBJ databases">
        <title>Aestuariibacter sp. AA17 isolated from Montipora capitata coral fragment.</title>
        <authorList>
            <person name="Emsley S.A."/>
            <person name="Pfannmuller K.M."/>
            <person name="Loughran R.M."/>
            <person name="Shlafstein M."/>
            <person name="Papke E."/>
            <person name="Saw J.H."/>
            <person name="Ushijima B."/>
            <person name="Videau P."/>
        </authorList>
    </citation>
    <scope>NUCLEOTIDE SEQUENCE [LARGE SCALE GENOMIC DNA]</scope>
    <source>
        <strain evidence="2 3">AA17</strain>
    </source>
</reference>
<accession>A0ABT3A5J3</accession>
<dbReference type="InterPro" id="IPR029016">
    <property type="entry name" value="GAF-like_dom_sf"/>
</dbReference>
<evidence type="ECO:0000313" key="3">
    <source>
        <dbReference type="Proteomes" id="UP001652504"/>
    </source>
</evidence>
<sequence length="163" mass="18699">MKTPPIPKNETARLQALYRLHILDTPQEQRFDKITEQAQRFFQVPVAVISFIDEHRQWFKSKIGIDNTETPRDIAFCAHTIVHDDVLYVPDAQLHEAFKRNPQVIEPPHIRTYMGAPITAPTGEKIGSLCVVDMIPRVFVDSDKEVLMELARIVEAELHSDES</sequence>
<dbReference type="SMART" id="SM00065">
    <property type="entry name" value="GAF"/>
    <property type="match status" value="1"/>
</dbReference>
<dbReference type="InterPro" id="IPR003018">
    <property type="entry name" value="GAF"/>
</dbReference>
<dbReference type="Proteomes" id="UP001652504">
    <property type="component" value="Unassembled WGS sequence"/>
</dbReference>
<dbReference type="RefSeq" id="WP_263711100.1">
    <property type="nucleotide sequence ID" value="NZ_JAOWKX010000002.1"/>
</dbReference>
<name>A0ABT3A5J3_9ALTE</name>
<dbReference type="PANTHER" id="PTHR43102">
    <property type="entry name" value="SLR1143 PROTEIN"/>
    <property type="match status" value="1"/>
</dbReference>